<reference evidence="4" key="4">
    <citation type="journal article" date="2019" name="Int. J. Syst. Evol. Microbiol.">
        <title>The Global Catalogue of Microorganisms (GCM) 10K type strain sequencing project: providing services to taxonomists for standard genome sequencing and annotation.</title>
        <authorList>
            <consortium name="The Broad Institute Genomics Platform"/>
            <consortium name="The Broad Institute Genome Sequencing Center for Infectious Disease"/>
            <person name="Wu L."/>
            <person name="Ma J."/>
        </authorList>
    </citation>
    <scope>NUCLEOTIDE SEQUENCE [LARGE SCALE GENOMIC DNA]</scope>
    <source>
        <strain evidence="4">CGMCC 1.12707</strain>
    </source>
</reference>
<dbReference type="RefSeq" id="WP_072930515.1">
    <property type="nucleotide sequence ID" value="NZ_BMFL01000002.1"/>
</dbReference>
<dbReference type="STRING" id="1434701.SAMN05443634_10490"/>
<dbReference type="AlphaFoldDB" id="A0A1M6VYM3"/>
<evidence type="ECO:0000313" key="1">
    <source>
        <dbReference type="EMBL" id="GGE89564.1"/>
    </source>
</evidence>
<name>A0A1M6VYM3_9FLAO</name>
<dbReference type="InterPro" id="IPR023214">
    <property type="entry name" value="HAD_sf"/>
</dbReference>
<organism evidence="2 3">
    <name type="scientific">Chishuiella changwenlii</name>
    <dbReference type="NCBI Taxonomy" id="1434701"/>
    <lineage>
        <taxon>Bacteria</taxon>
        <taxon>Pseudomonadati</taxon>
        <taxon>Bacteroidota</taxon>
        <taxon>Flavobacteriia</taxon>
        <taxon>Flavobacteriales</taxon>
        <taxon>Weeksellaceae</taxon>
        <taxon>Chishuiella</taxon>
    </lineage>
</organism>
<reference evidence="3" key="2">
    <citation type="submission" date="2016-11" db="EMBL/GenBank/DDBJ databases">
        <authorList>
            <person name="Varghese N."/>
            <person name="Submissions S."/>
        </authorList>
    </citation>
    <scope>NUCLEOTIDE SEQUENCE [LARGE SCALE GENOMIC DNA]</scope>
    <source>
        <strain evidence="3">DSM 27989</strain>
    </source>
</reference>
<reference evidence="1" key="1">
    <citation type="journal article" date="2014" name="Int. J. Syst. Evol. Microbiol.">
        <title>Complete genome of a new Firmicutes species belonging to the dominant human colonic microbiota ('Ruminococcus bicirculans') reveals two chromosomes and a selective capacity to utilize plant glucans.</title>
        <authorList>
            <consortium name="NISC Comparative Sequencing Program"/>
            <person name="Wegmann U."/>
            <person name="Louis P."/>
            <person name="Goesmann A."/>
            <person name="Henrissat B."/>
            <person name="Duncan S.H."/>
            <person name="Flint H.J."/>
        </authorList>
    </citation>
    <scope>NUCLEOTIDE SEQUENCE</scope>
    <source>
        <strain evidence="1">CGMCC 1.12707</strain>
    </source>
</reference>
<dbReference type="Proteomes" id="UP000184120">
    <property type="component" value="Unassembled WGS sequence"/>
</dbReference>
<dbReference type="EMBL" id="BMFL01000002">
    <property type="protein sequence ID" value="GGE89564.1"/>
    <property type="molecule type" value="Genomic_DNA"/>
</dbReference>
<sequence>MDRKVVFDFDETLIKVNSFKSWVVFLWLHSIKKLNIKLFIKVSKLIISRKILKMDSHQEFKIKLMELKLHKSYDIAFGKKLSKYIHPIVFNYLKELEERKYKIAISSAAPNRYLERFVKDYISDKVLVIGAFLENGNLIENFEQNKITNLIQQGFIKENEKIELFFTDSYHDLELIKLAKKTYLISPSKKSKAIILKDLSDRVEVIE</sequence>
<keyword evidence="4" id="KW-1185">Reference proteome</keyword>
<accession>A0A1M6VYM3</accession>
<reference evidence="1" key="5">
    <citation type="submission" date="2024-05" db="EMBL/GenBank/DDBJ databases">
        <authorList>
            <person name="Sun Q."/>
            <person name="Zhou Y."/>
        </authorList>
    </citation>
    <scope>NUCLEOTIDE SEQUENCE</scope>
    <source>
        <strain evidence="1">CGMCC 1.12707</strain>
    </source>
</reference>
<dbReference type="Gene3D" id="3.40.50.1000">
    <property type="entry name" value="HAD superfamily/HAD-like"/>
    <property type="match status" value="1"/>
</dbReference>
<proteinExistence type="predicted"/>
<dbReference type="Proteomes" id="UP000650994">
    <property type="component" value="Unassembled WGS sequence"/>
</dbReference>
<evidence type="ECO:0000313" key="2">
    <source>
        <dbReference type="EMBL" id="SHK86524.1"/>
    </source>
</evidence>
<dbReference type="Pfam" id="PF12710">
    <property type="entry name" value="HAD"/>
    <property type="match status" value="1"/>
</dbReference>
<gene>
    <name evidence="1" type="ORF">GCM10010984_04010</name>
    <name evidence="2" type="ORF">SAMN05443634_10490</name>
</gene>
<protein>
    <submittedName>
        <fullName evidence="2">Phosphoserine phosphatase</fullName>
    </submittedName>
</protein>
<evidence type="ECO:0000313" key="4">
    <source>
        <dbReference type="Proteomes" id="UP000650994"/>
    </source>
</evidence>
<dbReference type="Gene3D" id="1.20.1440.100">
    <property type="entry name" value="SG protein - dephosphorylation function"/>
    <property type="match status" value="1"/>
</dbReference>
<dbReference type="SUPFAM" id="SSF56784">
    <property type="entry name" value="HAD-like"/>
    <property type="match status" value="1"/>
</dbReference>
<dbReference type="EMBL" id="FRBH01000004">
    <property type="protein sequence ID" value="SHK86524.1"/>
    <property type="molecule type" value="Genomic_DNA"/>
</dbReference>
<dbReference type="InterPro" id="IPR036412">
    <property type="entry name" value="HAD-like_sf"/>
</dbReference>
<dbReference type="OrthoDB" id="6402059at2"/>
<evidence type="ECO:0000313" key="3">
    <source>
        <dbReference type="Proteomes" id="UP000184120"/>
    </source>
</evidence>
<reference evidence="2" key="3">
    <citation type="submission" date="2016-11" db="EMBL/GenBank/DDBJ databases">
        <authorList>
            <person name="Jaros S."/>
            <person name="Januszkiewicz K."/>
            <person name="Wedrychowicz H."/>
        </authorList>
    </citation>
    <scope>NUCLEOTIDE SEQUENCE [LARGE SCALE GENOMIC DNA]</scope>
    <source>
        <strain evidence="2">DSM 27989</strain>
    </source>
</reference>